<gene>
    <name evidence="10" type="ORF">PYTT_2539</name>
</gene>
<dbReference type="OrthoDB" id="9804366at2"/>
<evidence type="ECO:0000256" key="3">
    <source>
        <dbReference type="ARBA" id="ARBA00012239"/>
    </source>
</evidence>
<keyword evidence="11" id="KW-1185">Reference proteome</keyword>
<dbReference type="Gene3D" id="3.40.640.10">
    <property type="entry name" value="Type I PLP-dependent aspartate aminotransferase-like (Major domain)"/>
    <property type="match status" value="1"/>
</dbReference>
<evidence type="ECO:0000256" key="4">
    <source>
        <dbReference type="ARBA" id="ARBA00022679"/>
    </source>
</evidence>
<dbReference type="Gene3D" id="3.90.1150.10">
    <property type="entry name" value="Aspartate Aminotransferase, domain 1"/>
    <property type="match status" value="1"/>
</dbReference>
<dbReference type="Pfam" id="PF00266">
    <property type="entry name" value="Aminotran_5"/>
    <property type="match status" value="1"/>
</dbReference>
<proteinExistence type="inferred from homology"/>
<evidence type="ECO:0000256" key="8">
    <source>
        <dbReference type="RuleBase" id="RU004506"/>
    </source>
</evidence>
<protein>
    <recommendedName>
        <fullName evidence="3 8">Cysteine desulfurase</fullName>
        <ecNumber evidence="3 8">2.8.1.7</ecNumber>
    </recommendedName>
</protein>
<dbReference type="PANTHER" id="PTHR43586">
    <property type="entry name" value="CYSTEINE DESULFURASE"/>
    <property type="match status" value="1"/>
</dbReference>
<evidence type="ECO:0000313" key="11">
    <source>
        <dbReference type="Proteomes" id="UP000176204"/>
    </source>
</evidence>
<dbReference type="InterPro" id="IPR000192">
    <property type="entry name" value="Aminotrans_V_dom"/>
</dbReference>
<sequence length="408" mass="44860">MLNIDAIRSRFPILRSTVHGKPLIYLDNAATTQKPVEVLEASRQYYETVNSNIHRGAHYLSQLATEAHEEARKTVAEFLHAPDADSVLFTSGCTMSINMAAEILGLSGRIRQGDEIVISTDSHHANIVPWQMLCQRTGAVLRVVPLTEGLRFDMEAYARMLSPRTRIVSVPYISNALGLVLPVREIARMAHEQHADTLVLIDGAQSTGHMEVDVVELGCDFYAFSGHKVYAPTGIGVLWGREDLLRELPPWLGGGEMIREVTFEKTTYNDLPFKYEAGTPNIEGAIALAAALRFVRSVGMDGIESHEAGLTRRLLEGLRSMDGMRVLGGDEDRGSLVSVVVPGVHHYDLGTLLDQMGIAVRTGHHCGQPLMQALGITGTTRFSFAMYNSVQEVEKTLGAVERALNMLR</sequence>
<dbReference type="InterPro" id="IPR015422">
    <property type="entry name" value="PyrdxlP-dep_Trfase_small"/>
</dbReference>
<evidence type="ECO:0000256" key="7">
    <source>
        <dbReference type="RuleBase" id="RU004504"/>
    </source>
</evidence>
<dbReference type="GO" id="GO:0006534">
    <property type="term" value="P:cysteine metabolic process"/>
    <property type="evidence" value="ECO:0007669"/>
    <property type="project" value="UniProtKB-UniRule"/>
</dbReference>
<dbReference type="GO" id="GO:0031071">
    <property type="term" value="F:cysteine desulfurase activity"/>
    <property type="evidence" value="ECO:0007669"/>
    <property type="project" value="UniProtKB-UniRule"/>
</dbReference>
<dbReference type="EMBL" id="LT629973">
    <property type="protein sequence ID" value="SEI01081.1"/>
    <property type="molecule type" value="Genomic_DNA"/>
</dbReference>
<evidence type="ECO:0000256" key="5">
    <source>
        <dbReference type="ARBA" id="ARBA00022898"/>
    </source>
</evidence>
<dbReference type="EC" id="2.8.1.7" evidence="3 8"/>
<dbReference type="InterPro" id="IPR010970">
    <property type="entry name" value="Cys_dSase_SufS"/>
</dbReference>
<dbReference type="KEGG" id="agl:PYTT_2539"/>
<evidence type="ECO:0000256" key="1">
    <source>
        <dbReference type="ARBA" id="ARBA00001933"/>
    </source>
</evidence>
<evidence type="ECO:0000259" key="9">
    <source>
        <dbReference type="Pfam" id="PF00266"/>
    </source>
</evidence>
<dbReference type="STRING" id="1679444.PYTT_2539"/>
<dbReference type="InterPro" id="IPR015421">
    <property type="entry name" value="PyrdxlP-dep_Trfase_major"/>
</dbReference>
<comment type="catalytic activity">
    <reaction evidence="6 8">
        <text>(sulfur carrier)-H + L-cysteine = (sulfur carrier)-SH + L-alanine</text>
        <dbReference type="Rhea" id="RHEA:43892"/>
        <dbReference type="Rhea" id="RHEA-COMP:14737"/>
        <dbReference type="Rhea" id="RHEA-COMP:14739"/>
        <dbReference type="ChEBI" id="CHEBI:29917"/>
        <dbReference type="ChEBI" id="CHEBI:35235"/>
        <dbReference type="ChEBI" id="CHEBI:57972"/>
        <dbReference type="ChEBI" id="CHEBI:64428"/>
        <dbReference type="EC" id="2.8.1.7"/>
    </reaction>
</comment>
<dbReference type="CDD" id="cd06453">
    <property type="entry name" value="SufS_like"/>
    <property type="match status" value="1"/>
</dbReference>
<dbReference type="InterPro" id="IPR020578">
    <property type="entry name" value="Aminotrans_V_PyrdxlP_BS"/>
</dbReference>
<comment type="cofactor">
    <cofactor evidence="1 7">
        <name>pyridoxal 5'-phosphate</name>
        <dbReference type="ChEBI" id="CHEBI:597326"/>
    </cofactor>
</comment>
<comment type="function">
    <text evidence="8">Catalyzes the removal of elemental sulfur and selenium atoms from L-cysteine, L-cystine, L-selenocysteine, and L-selenocystine to produce L-alanine.</text>
</comment>
<dbReference type="AlphaFoldDB" id="A0A1C7PCX5"/>
<comment type="similarity">
    <text evidence="2 8">Belongs to the class-V pyridoxal-phosphate-dependent aminotransferase family. Csd subfamily.</text>
</comment>
<name>A0A1C7PCX5_9BACT</name>
<evidence type="ECO:0000313" key="10">
    <source>
        <dbReference type="EMBL" id="SEI01081.1"/>
    </source>
</evidence>
<dbReference type="PROSITE" id="PS00595">
    <property type="entry name" value="AA_TRANSFER_CLASS_5"/>
    <property type="match status" value="1"/>
</dbReference>
<dbReference type="InterPro" id="IPR015424">
    <property type="entry name" value="PyrdxlP-dep_Trfase"/>
</dbReference>
<dbReference type="RefSeq" id="WP_067775104.1">
    <property type="nucleotide sequence ID" value="NZ_LIGX01000020.1"/>
</dbReference>
<accession>A0A1C7PCX5</accession>
<keyword evidence="4 8" id="KW-0808">Transferase</keyword>
<dbReference type="PANTHER" id="PTHR43586:SF8">
    <property type="entry name" value="CYSTEINE DESULFURASE 1, CHLOROPLASTIC"/>
    <property type="match status" value="1"/>
</dbReference>
<keyword evidence="5 8" id="KW-0663">Pyridoxal phosphate</keyword>
<dbReference type="SUPFAM" id="SSF53383">
    <property type="entry name" value="PLP-dependent transferases"/>
    <property type="match status" value="1"/>
</dbReference>
<dbReference type="PATRIC" id="fig|1679444.3.peg.2730"/>
<dbReference type="GO" id="GO:0030170">
    <property type="term" value="F:pyridoxal phosphate binding"/>
    <property type="evidence" value="ECO:0007669"/>
    <property type="project" value="UniProtKB-UniRule"/>
</dbReference>
<feature type="domain" description="Aminotransferase class V" evidence="9">
    <location>
        <begin position="24"/>
        <end position="395"/>
    </location>
</feature>
<dbReference type="NCBIfam" id="TIGR01979">
    <property type="entry name" value="sufS"/>
    <property type="match status" value="1"/>
</dbReference>
<evidence type="ECO:0000256" key="6">
    <source>
        <dbReference type="ARBA" id="ARBA00050776"/>
    </source>
</evidence>
<dbReference type="Proteomes" id="UP000176204">
    <property type="component" value="Chromosome I"/>
</dbReference>
<organism evidence="10 11">
    <name type="scientific">Akkermansia glycaniphila</name>
    <dbReference type="NCBI Taxonomy" id="1679444"/>
    <lineage>
        <taxon>Bacteria</taxon>
        <taxon>Pseudomonadati</taxon>
        <taxon>Verrucomicrobiota</taxon>
        <taxon>Verrucomicrobiia</taxon>
        <taxon>Verrucomicrobiales</taxon>
        <taxon>Akkermansiaceae</taxon>
        <taxon>Akkermansia</taxon>
    </lineage>
</organism>
<evidence type="ECO:0000256" key="2">
    <source>
        <dbReference type="ARBA" id="ARBA00010447"/>
    </source>
</evidence>
<reference evidence="11" key="1">
    <citation type="submission" date="2016-09" db="EMBL/GenBank/DDBJ databases">
        <authorList>
            <person name="Koehorst J."/>
        </authorList>
    </citation>
    <scope>NUCLEOTIDE SEQUENCE [LARGE SCALE GENOMIC DNA]</scope>
</reference>